<dbReference type="RefSeq" id="XP_004181946.1">
    <property type="nucleotide sequence ID" value="XM_004181898.1"/>
</dbReference>
<evidence type="ECO:0000259" key="1">
    <source>
        <dbReference type="Pfam" id="PF00561"/>
    </source>
</evidence>
<dbReference type="GeneID" id="14497584"/>
<accession>I2H7S5</accession>
<dbReference type="EMBL" id="HE806323">
    <property type="protein sequence ID" value="CCH62427.1"/>
    <property type="molecule type" value="Genomic_DNA"/>
</dbReference>
<dbReference type="Gene3D" id="3.40.50.1820">
    <property type="entry name" value="alpha/beta hydrolase"/>
    <property type="match status" value="2"/>
</dbReference>
<dbReference type="FunCoup" id="I2H7S5">
    <property type="interactions" value="247"/>
</dbReference>
<gene>
    <name evidence="2" type="primary">TBLA0H01400</name>
    <name evidence="2" type="ORF">TBLA_0H01400</name>
</gene>
<dbReference type="InterPro" id="IPR029058">
    <property type="entry name" value="AB_hydrolase_fold"/>
</dbReference>
<dbReference type="OMA" id="ARDPIMD"/>
<protein>
    <recommendedName>
        <fullName evidence="1">AB hydrolase-1 domain-containing protein</fullName>
    </recommendedName>
</protein>
<evidence type="ECO:0000313" key="3">
    <source>
        <dbReference type="Proteomes" id="UP000002866"/>
    </source>
</evidence>
<sequence>MKSQSNIQTLTDLQSKVMDDISISGTMDNSMAFNEINQWHFHNANASTIKTPTVLIHGYAASSMAYYKTFRYLTGSIKDLYTIDLPGFGLSASPKIIINDHNRKKSQFDIKLIDSKDSNNNKFSISKKNLKLLENGNIEDKAFISAFDDYYIDRIEKWRKFNNLGKINVIGHSFGGYISFKYAIKYPDSIENLCLVSPFGMESNVYSINNYDDWKEKFSNPSSTRTSSVSSLGSSNSILNDSGTKIFKTNSDTDTQLELDLVDPTSKYYFREKVVPGVLFNNQFNVLKCMGPLGSKLTWSFISRRYEHIASEAYQNFLFKLFATVPNVTINNFSNMFTRNLLAKDPIMDSINKLQSKKLLLFYGENDWMNKEAGFLMAEKLNILKGDSKYANWIEVPNSGHNLILDDPKFFSKNLIDFLSS</sequence>
<proteinExistence type="predicted"/>
<dbReference type="GO" id="GO:0035965">
    <property type="term" value="P:cardiolipin acyl-chain remodeling"/>
    <property type="evidence" value="ECO:0007669"/>
    <property type="project" value="TreeGrafter"/>
</dbReference>
<dbReference type="GO" id="GO:0004623">
    <property type="term" value="F:phospholipase A2 activity"/>
    <property type="evidence" value="ECO:0007669"/>
    <property type="project" value="TreeGrafter"/>
</dbReference>
<dbReference type="eggNOG" id="KOG4409">
    <property type="taxonomic scope" value="Eukaryota"/>
</dbReference>
<feature type="domain" description="AB hydrolase-1" evidence="1">
    <location>
        <begin position="54"/>
        <end position="218"/>
    </location>
</feature>
<reference evidence="2 3" key="1">
    <citation type="journal article" date="2011" name="Proc. Natl. Acad. Sci. U.S.A.">
        <title>Evolutionary erosion of yeast sex chromosomes by mating-type switching accidents.</title>
        <authorList>
            <person name="Gordon J.L."/>
            <person name="Armisen D."/>
            <person name="Proux-Wera E."/>
            <person name="Oheigeartaigh S.S."/>
            <person name="Byrne K.P."/>
            <person name="Wolfe K.H."/>
        </authorList>
    </citation>
    <scope>NUCLEOTIDE SEQUENCE [LARGE SCALE GENOMIC DNA]</scope>
    <source>
        <strain evidence="3">ATCC 34711 / CBS 6284 / DSM 70876 / NBRC 10599 / NRRL Y-10934 / UCD 77-7</strain>
    </source>
</reference>
<dbReference type="GO" id="GO:0005743">
    <property type="term" value="C:mitochondrial inner membrane"/>
    <property type="evidence" value="ECO:0007669"/>
    <property type="project" value="TreeGrafter"/>
</dbReference>
<dbReference type="KEGG" id="tbl:TBLA_0H01400"/>
<keyword evidence="3" id="KW-1185">Reference proteome</keyword>
<name>I2H7S5_HENB6</name>
<dbReference type="InterPro" id="IPR000073">
    <property type="entry name" value="AB_hydrolase_1"/>
</dbReference>
<dbReference type="Proteomes" id="UP000002866">
    <property type="component" value="Chromosome 8"/>
</dbReference>
<dbReference type="PANTHER" id="PTHR42886">
    <property type="entry name" value="RE40534P-RELATED"/>
    <property type="match status" value="1"/>
</dbReference>
<dbReference type="InParanoid" id="I2H7S5"/>
<dbReference type="OrthoDB" id="7457040at2759"/>
<dbReference type="STRING" id="1071380.I2H7S5"/>
<dbReference type="GO" id="GO:0006654">
    <property type="term" value="P:phosphatidic acid biosynthetic process"/>
    <property type="evidence" value="ECO:0007669"/>
    <property type="project" value="EnsemblFungi"/>
</dbReference>
<dbReference type="HOGENOM" id="CLU_017361_1_1_1"/>
<dbReference type="GO" id="GO:0042171">
    <property type="term" value="F:lysophosphatidic acid acyltransferase activity"/>
    <property type="evidence" value="ECO:0007669"/>
    <property type="project" value="EnsemblFungi"/>
</dbReference>
<dbReference type="SUPFAM" id="SSF53474">
    <property type="entry name" value="alpha/beta-Hydrolases"/>
    <property type="match status" value="1"/>
</dbReference>
<evidence type="ECO:0000313" key="2">
    <source>
        <dbReference type="EMBL" id="CCH62427.1"/>
    </source>
</evidence>
<dbReference type="GO" id="GO:0055088">
    <property type="term" value="P:lipid homeostasis"/>
    <property type="evidence" value="ECO:0007669"/>
    <property type="project" value="TreeGrafter"/>
</dbReference>
<dbReference type="AlphaFoldDB" id="I2H7S5"/>
<dbReference type="PANTHER" id="PTHR42886:SF23">
    <property type="entry name" value="1-ACYLGLYCEROL-3-PHOSPHATE O-ACYLTRANSFERASE ICT1-RELATED"/>
    <property type="match status" value="1"/>
</dbReference>
<organism evidence="2 3">
    <name type="scientific">Henningerozyma blattae (strain ATCC 34711 / CBS 6284 / DSM 70876 / NBRC 10599 / NRRL Y-10934 / UCD 77-7)</name>
    <name type="common">Yeast</name>
    <name type="synonym">Tetrapisispora blattae</name>
    <dbReference type="NCBI Taxonomy" id="1071380"/>
    <lineage>
        <taxon>Eukaryota</taxon>
        <taxon>Fungi</taxon>
        <taxon>Dikarya</taxon>
        <taxon>Ascomycota</taxon>
        <taxon>Saccharomycotina</taxon>
        <taxon>Saccharomycetes</taxon>
        <taxon>Saccharomycetales</taxon>
        <taxon>Saccharomycetaceae</taxon>
        <taxon>Henningerozyma</taxon>
    </lineage>
</organism>
<dbReference type="Pfam" id="PF00561">
    <property type="entry name" value="Abhydrolase_1"/>
    <property type="match status" value="1"/>
</dbReference>